<evidence type="ECO:0000313" key="4">
    <source>
        <dbReference type="EMBL" id="KAH3689766.1"/>
    </source>
</evidence>
<reference evidence="4" key="2">
    <citation type="submission" date="2020-11" db="EMBL/GenBank/DDBJ databases">
        <authorList>
            <person name="McCartney M.A."/>
            <person name="Auch B."/>
            <person name="Kono T."/>
            <person name="Mallez S."/>
            <person name="Becker A."/>
            <person name="Gohl D.M."/>
            <person name="Silverstein K.A.T."/>
            <person name="Koren S."/>
            <person name="Bechman K.B."/>
            <person name="Herman A."/>
            <person name="Abrahante J.E."/>
            <person name="Garbe J."/>
        </authorList>
    </citation>
    <scope>NUCLEOTIDE SEQUENCE</scope>
    <source>
        <strain evidence="4">Duluth1</strain>
        <tissue evidence="4">Whole animal</tissue>
    </source>
</reference>
<reference evidence="4" key="1">
    <citation type="journal article" date="2019" name="bioRxiv">
        <title>The Genome of the Zebra Mussel, Dreissena polymorpha: A Resource for Invasive Species Research.</title>
        <authorList>
            <person name="McCartney M.A."/>
            <person name="Auch B."/>
            <person name="Kono T."/>
            <person name="Mallez S."/>
            <person name="Zhang Y."/>
            <person name="Obille A."/>
            <person name="Becker A."/>
            <person name="Abrahante J.E."/>
            <person name="Garbe J."/>
            <person name="Badalamenti J.P."/>
            <person name="Herman A."/>
            <person name="Mangelson H."/>
            <person name="Liachko I."/>
            <person name="Sullivan S."/>
            <person name="Sone E.D."/>
            <person name="Koren S."/>
            <person name="Silverstein K.A.T."/>
            <person name="Beckman K.B."/>
            <person name="Gohl D.M."/>
        </authorList>
    </citation>
    <scope>NUCLEOTIDE SEQUENCE</scope>
    <source>
        <strain evidence="4">Duluth1</strain>
        <tissue evidence="4">Whole animal</tissue>
    </source>
</reference>
<feature type="region of interest" description="Disordered" evidence="1">
    <location>
        <begin position="103"/>
        <end position="141"/>
    </location>
</feature>
<gene>
    <name evidence="4" type="ORF">DPMN_191459</name>
</gene>
<keyword evidence="2" id="KW-0472">Membrane</keyword>
<keyword evidence="3" id="KW-0732">Signal</keyword>
<accession>A0A9D3XYP5</accession>
<dbReference type="AlphaFoldDB" id="A0A9D3XYP5"/>
<evidence type="ECO:0000313" key="5">
    <source>
        <dbReference type="Proteomes" id="UP000828390"/>
    </source>
</evidence>
<dbReference type="Proteomes" id="UP000828390">
    <property type="component" value="Unassembled WGS sequence"/>
</dbReference>
<evidence type="ECO:0000256" key="2">
    <source>
        <dbReference type="SAM" id="Phobius"/>
    </source>
</evidence>
<feature type="transmembrane region" description="Helical" evidence="2">
    <location>
        <begin position="47"/>
        <end position="71"/>
    </location>
</feature>
<proteinExistence type="predicted"/>
<keyword evidence="2" id="KW-1133">Transmembrane helix</keyword>
<evidence type="ECO:0000256" key="3">
    <source>
        <dbReference type="SAM" id="SignalP"/>
    </source>
</evidence>
<protein>
    <submittedName>
        <fullName evidence="4">Uncharacterized protein</fullName>
    </submittedName>
</protein>
<name>A0A9D3XYP5_DREPO</name>
<comment type="caution">
    <text evidence="4">The sequence shown here is derived from an EMBL/GenBank/DDBJ whole genome shotgun (WGS) entry which is preliminary data.</text>
</comment>
<feature type="compositionally biased region" description="Basic and acidic residues" evidence="1">
    <location>
        <begin position="118"/>
        <end position="128"/>
    </location>
</feature>
<feature type="chain" id="PRO_5038844372" evidence="3">
    <location>
        <begin position="24"/>
        <end position="141"/>
    </location>
</feature>
<keyword evidence="5" id="KW-1185">Reference proteome</keyword>
<dbReference type="EMBL" id="JAIWYP010000096">
    <property type="protein sequence ID" value="KAH3689766.1"/>
    <property type="molecule type" value="Genomic_DNA"/>
</dbReference>
<organism evidence="4 5">
    <name type="scientific">Dreissena polymorpha</name>
    <name type="common">Zebra mussel</name>
    <name type="synonym">Mytilus polymorpha</name>
    <dbReference type="NCBI Taxonomy" id="45954"/>
    <lineage>
        <taxon>Eukaryota</taxon>
        <taxon>Metazoa</taxon>
        <taxon>Spiralia</taxon>
        <taxon>Lophotrochozoa</taxon>
        <taxon>Mollusca</taxon>
        <taxon>Bivalvia</taxon>
        <taxon>Autobranchia</taxon>
        <taxon>Heteroconchia</taxon>
        <taxon>Euheterodonta</taxon>
        <taxon>Imparidentia</taxon>
        <taxon>Neoheterodontei</taxon>
        <taxon>Myida</taxon>
        <taxon>Dreissenoidea</taxon>
        <taxon>Dreissenidae</taxon>
        <taxon>Dreissena</taxon>
    </lineage>
</organism>
<evidence type="ECO:0000256" key="1">
    <source>
        <dbReference type="SAM" id="MobiDB-lite"/>
    </source>
</evidence>
<feature type="signal peptide" evidence="3">
    <location>
        <begin position="1"/>
        <end position="23"/>
    </location>
</feature>
<sequence>MDLEIQCMIVILGLFATAQVCSGVGVCFRCDRDRLAPTSGASSSRDGLVGGLVALGVAVVAFLVLLIICCLKKKGKICDPRKLKTKRNATVNTVETGINQTNYSTTASTIRPPPPKYTEVDSSVRYENKPASTMDPAYPAP</sequence>
<keyword evidence="2" id="KW-0812">Transmembrane</keyword>